<name>A0A8W8M9V0_MAGGI</name>
<reference evidence="2" key="1">
    <citation type="submission" date="2022-08" db="UniProtKB">
        <authorList>
            <consortium name="EnsemblMetazoa"/>
        </authorList>
    </citation>
    <scope>IDENTIFICATION</scope>
    <source>
        <strain evidence="2">05x7-T-G4-1.051#20</strain>
    </source>
</reference>
<protein>
    <submittedName>
        <fullName evidence="2">Uncharacterized protein</fullName>
    </submittedName>
</protein>
<keyword evidence="1" id="KW-0732">Signal</keyword>
<dbReference type="EnsemblMetazoa" id="G32057.2">
    <property type="protein sequence ID" value="G32057.2:cds"/>
    <property type="gene ID" value="G32057"/>
</dbReference>
<sequence length="342" mass="38498">MKPGILAALIIWILCPVVGGRKPMLPEFSFKKLSEKNNEKTFKTFTAEKLLKETNKDPNGANVQKLNISKILQFQQVTDTPKTFRTPKHLFLNKKGNSNTPQFDASKDRKNEKKLLQKSEIIPSHTNQLSTTKSAVKNIQMKNTFLKIDNKYPRWQESLQVNNDEMWRNELKLDPLPSTRETHEMHAHLDSSTVSTKPSTFQTDFDSRTSYTGVTVTMKSVGTPKPIHTIPYCSWIDPHKCPDVSKIQPSCIESPIIPALDGECKMCPFDWCLEPNDMAGSGKLHDHSPLDVVLNAGGKEPPKLALAINRPATGQEEDNVNSKGVPKTTTEIPFWNFETFGP</sequence>
<evidence type="ECO:0000313" key="3">
    <source>
        <dbReference type="Proteomes" id="UP000005408"/>
    </source>
</evidence>
<feature type="signal peptide" evidence="1">
    <location>
        <begin position="1"/>
        <end position="20"/>
    </location>
</feature>
<dbReference type="OMA" id="GECKMCP"/>
<feature type="chain" id="PRO_5042431850" evidence="1">
    <location>
        <begin position="21"/>
        <end position="342"/>
    </location>
</feature>
<evidence type="ECO:0000256" key="1">
    <source>
        <dbReference type="SAM" id="SignalP"/>
    </source>
</evidence>
<accession>A0A8W8M9V0</accession>
<dbReference type="AlphaFoldDB" id="A0A8W8M9V0"/>
<dbReference type="EnsemblMetazoa" id="G32057.1">
    <property type="protein sequence ID" value="G32057.1:cds"/>
    <property type="gene ID" value="G32057"/>
</dbReference>
<keyword evidence="3" id="KW-1185">Reference proteome</keyword>
<evidence type="ECO:0000313" key="2">
    <source>
        <dbReference type="EnsemblMetazoa" id="G32057.1:cds"/>
    </source>
</evidence>
<proteinExistence type="predicted"/>
<dbReference type="OrthoDB" id="6158550at2759"/>
<dbReference type="Proteomes" id="UP000005408">
    <property type="component" value="Unassembled WGS sequence"/>
</dbReference>
<dbReference type="EnsemblMetazoa" id="G32057.3">
    <property type="protein sequence ID" value="G32057.3:cds"/>
    <property type="gene ID" value="G32057"/>
</dbReference>
<organism evidence="2 3">
    <name type="scientific">Magallana gigas</name>
    <name type="common">Pacific oyster</name>
    <name type="synonym">Crassostrea gigas</name>
    <dbReference type="NCBI Taxonomy" id="29159"/>
    <lineage>
        <taxon>Eukaryota</taxon>
        <taxon>Metazoa</taxon>
        <taxon>Spiralia</taxon>
        <taxon>Lophotrochozoa</taxon>
        <taxon>Mollusca</taxon>
        <taxon>Bivalvia</taxon>
        <taxon>Autobranchia</taxon>
        <taxon>Pteriomorphia</taxon>
        <taxon>Ostreida</taxon>
        <taxon>Ostreoidea</taxon>
        <taxon>Ostreidae</taxon>
        <taxon>Magallana</taxon>
    </lineage>
</organism>